<evidence type="ECO:0000313" key="2">
    <source>
        <dbReference type="Proteomes" id="UP000187609"/>
    </source>
</evidence>
<evidence type="ECO:0000313" key="1">
    <source>
        <dbReference type="EMBL" id="OIT30663.1"/>
    </source>
</evidence>
<sequence>MSQEKNNVMCIVEASFSFLDIPSLVTVYFLQQCRSGVVDVESLASNNQNYFEMGKLRLLLYRNVTTILDFGKELLIFVGVPEKGISTLDPGMNLMLYICTKWGHCRA</sequence>
<dbReference type="Gramene" id="OIT30663">
    <property type="protein sequence ID" value="OIT30663"/>
    <property type="gene ID" value="A4A49_46198"/>
</dbReference>
<protein>
    <submittedName>
        <fullName evidence="1">Uncharacterized protein</fullName>
    </submittedName>
</protein>
<dbReference type="Proteomes" id="UP000187609">
    <property type="component" value="Unassembled WGS sequence"/>
</dbReference>
<name>A0A314KMZ4_NICAT</name>
<keyword evidence="2" id="KW-1185">Reference proteome</keyword>
<dbReference type="AlphaFoldDB" id="A0A314KMZ4"/>
<comment type="caution">
    <text evidence="1">The sequence shown here is derived from an EMBL/GenBank/DDBJ whole genome shotgun (WGS) entry which is preliminary data.</text>
</comment>
<gene>
    <name evidence="1" type="ORF">A4A49_46198</name>
</gene>
<dbReference type="EMBL" id="MJEQ01001450">
    <property type="protein sequence ID" value="OIT30663.1"/>
    <property type="molecule type" value="Genomic_DNA"/>
</dbReference>
<proteinExistence type="predicted"/>
<accession>A0A314KMZ4</accession>
<organism evidence="1 2">
    <name type="scientific">Nicotiana attenuata</name>
    <name type="common">Coyote tobacco</name>
    <dbReference type="NCBI Taxonomy" id="49451"/>
    <lineage>
        <taxon>Eukaryota</taxon>
        <taxon>Viridiplantae</taxon>
        <taxon>Streptophyta</taxon>
        <taxon>Embryophyta</taxon>
        <taxon>Tracheophyta</taxon>
        <taxon>Spermatophyta</taxon>
        <taxon>Magnoliopsida</taxon>
        <taxon>eudicotyledons</taxon>
        <taxon>Gunneridae</taxon>
        <taxon>Pentapetalae</taxon>
        <taxon>asterids</taxon>
        <taxon>lamiids</taxon>
        <taxon>Solanales</taxon>
        <taxon>Solanaceae</taxon>
        <taxon>Nicotianoideae</taxon>
        <taxon>Nicotianeae</taxon>
        <taxon>Nicotiana</taxon>
    </lineage>
</organism>
<reference evidence="1" key="1">
    <citation type="submission" date="2016-11" db="EMBL/GenBank/DDBJ databases">
        <title>The genome of Nicotiana attenuata.</title>
        <authorList>
            <person name="Xu S."/>
            <person name="Brockmoeller T."/>
            <person name="Gaquerel E."/>
            <person name="Navarro A."/>
            <person name="Kuhl H."/>
            <person name="Gase K."/>
            <person name="Ling Z."/>
            <person name="Zhou W."/>
            <person name="Kreitzer C."/>
            <person name="Stanke M."/>
            <person name="Tang H."/>
            <person name="Lyons E."/>
            <person name="Pandey P."/>
            <person name="Pandey S.P."/>
            <person name="Timmermann B."/>
            <person name="Baldwin I.T."/>
        </authorList>
    </citation>
    <scope>NUCLEOTIDE SEQUENCE [LARGE SCALE GENOMIC DNA]</scope>
    <source>
        <strain evidence="1">UT</strain>
    </source>
</reference>